<feature type="region of interest" description="Disordered" evidence="1">
    <location>
        <begin position="94"/>
        <end position="128"/>
    </location>
</feature>
<sequence length="359" mass="36333">MRWGPLRAAAAAAAASFVLPLLLLQLFPQPSYSLRACSSSSSRSSIAGPYLAGGAPSAFISGPLSGSRLCLRASRSQQQQQQRNYVNVATAAAAAGGGAPAPGGEGGSPQGAPGAPGGPPPSLSDSLDTAADARIRDTVAAAAQEGDGILCVSSKEDEAEAEAEHTAAAAAAAGAALTPEALNRAAQTFDPTKKQLWSQGCPLGGPYGGGPYGGPPGLQPGAPGYGGPMWTQPGAPQIRPGGPLEALALCMQKGLDKGTAWLRRWKENEERVLPVLLSKLEENAAITIGQKTVVQLPEQQRMHFVENMKELGAAAVILGYAEMDEGAAGAAAGEAARAAAARAAAQGSCYTLVGYKKRV</sequence>
<feature type="chain" id="PRO_5004673482" evidence="2">
    <location>
        <begin position="34"/>
        <end position="359"/>
    </location>
</feature>
<accession>U6MBQ8</accession>
<evidence type="ECO:0000256" key="2">
    <source>
        <dbReference type="SAM" id="SignalP"/>
    </source>
</evidence>
<dbReference type="AlphaFoldDB" id="U6MBQ8"/>
<dbReference type="OrthoDB" id="347622at2759"/>
<feature type="compositionally biased region" description="Gly residues" evidence="1">
    <location>
        <begin position="95"/>
        <end position="109"/>
    </location>
</feature>
<dbReference type="VEuPathDB" id="ToxoDB:EMWEY_00019900"/>
<dbReference type="EMBL" id="HG720082">
    <property type="protein sequence ID" value="CDJ59075.1"/>
    <property type="molecule type" value="Genomic_DNA"/>
</dbReference>
<reference evidence="3" key="2">
    <citation type="submission" date="2013-10" db="EMBL/GenBank/DDBJ databases">
        <authorList>
            <person name="Aslett M."/>
        </authorList>
    </citation>
    <scope>NUCLEOTIDE SEQUENCE [LARGE SCALE GENOMIC DNA]</scope>
    <source>
        <strain evidence="3">Weybridge</strain>
    </source>
</reference>
<dbReference type="GeneID" id="25335976"/>
<evidence type="ECO:0000256" key="1">
    <source>
        <dbReference type="SAM" id="MobiDB-lite"/>
    </source>
</evidence>
<protein>
    <submittedName>
        <fullName evidence="3">Uncharacterized protein</fullName>
    </submittedName>
</protein>
<dbReference type="Proteomes" id="UP000030763">
    <property type="component" value="Unassembled WGS sequence"/>
</dbReference>
<proteinExistence type="predicted"/>
<name>U6MBQ8_EIMMA</name>
<evidence type="ECO:0000313" key="3">
    <source>
        <dbReference type="EMBL" id="CDJ59075.1"/>
    </source>
</evidence>
<keyword evidence="4" id="KW-1185">Reference proteome</keyword>
<keyword evidence="2" id="KW-0732">Signal</keyword>
<reference evidence="3" key="1">
    <citation type="submission" date="2013-10" db="EMBL/GenBank/DDBJ databases">
        <title>Genomic analysis of the causative agents of coccidiosis in chickens.</title>
        <authorList>
            <person name="Reid A.J."/>
            <person name="Blake D."/>
            <person name="Billington K."/>
            <person name="Browne H."/>
            <person name="Dunn M."/>
            <person name="Hung S."/>
            <person name="Kawahara F."/>
            <person name="Miranda-Saavedra D."/>
            <person name="Mourier T."/>
            <person name="Nagra H."/>
            <person name="Otto T.D."/>
            <person name="Rawlings N."/>
            <person name="Sanchez A."/>
            <person name="Sanders M."/>
            <person name="Subramaniam C."/>
            <person name="Tay Y."/>
            <person name="Dear P."/>
            <person name="Doerig C."/>
            <person name="Gruber A."/>
            <person name="Parkinson J."/>
            <person name="Shirley M."/>
            <person name="Wan K.L."/>
            <person name="Berriman M."/>
            <person name="Tomley F."/>
            <person name="Pain A."/>
        </authorList>
    </citation>
    <scope>NUCLEOTIDE SEQUENCE [LARGE SCALE GENOMIC DNA]</scope>
    <source>
        <strain evidence="3">Weybridge</strain>
    </source>
</reference>
<dbReference type="RefSeq" id="XP_013335723.1">
    <property type="nucleotide sequence ID" value="XM_013480269.1"/>
</dbReference>
<evidence type="ECO:0000313" key="4">
    <source>
        <dbReference type="Proteomes" id="UP000030763"/>
    </source>
</evidence>
<gene>
    <name evidence="3" type="ORF">EMWEY_00019900</name>
</gene>
<organism evidence="3 4">
    <name type="scientific">Eimeria maxima</name>
    <name type="common">Coccidian parasite</name>
    <dbReference type="NCBI Taxonomy" id="5804"/>
    <lineage>
        <taxon>Eukaryota</taxon>
        <taxon>Sar</taxon>
        <taxon>Alveolata</taxon>
        <taxon>Apicomplexa</taxon>
        <taxon>Conoidasida</taxon>
        <taxon>Coccidia</taxon>
        <taxon>Eucoccidiorida</taxon>
        <taxon>Eimeriorina</taxon>
        <taxon>Eimeriidae</taxon>
        <taxon>Eimeria</taxon>
    </lineage>
</organism>
<feature type="signal peptide" evidence="2">
    <location>
        <begin position="1"/>
        <end position="33"/>
    </location>
</feature>